<evidence type="ECO:0000256" key="4">
    <source>
        <dbReference type="ARBA" id="ARBA00023180"/>
    </source>
</evidence>
<dbReference type="SMART" id="SM00408">
    <property type="entry name" value="IGc2"/>
    <property type="match status" value="1"/>
</dbReference>
<dbReference type="InterPro" id="IPR003598">
    <property type="entry name" value="Ig_sub2"/>
</dbReference>
<comment type="subcellular location">
    <subcellularLocation>
        <location evidence="1">Membrane</location>
        <topology evidence="1">Single-pass type I membrane protein</topology>
    </subcellularLocation>
</comment>
<keyword evidence="3" id="KW-1015">Disulfide bond</keyword>
<dbReference type="EMBL" id="CAJVCH010544715">
    <property type="protein sequence ID" value="CAG7827751.1"/>
    <property type="molecule type" value="Genomic_DNA"/>
</dbReference>
<evidence type="ECO:0000313" key="9">
    <source>
        <dbReference type="EMBL" id="CAG7827751.1"/>
    </source>
</evidence>
<dbReference type="SMART" id="SM00409">
    <property type="entry name" value="IG"/>
    <property type="match status" value="1"/>
</dbReference>
<dbReference type="OrthoDB" id="5843397at2759"/>
<keyword evidence="4" id="KW-0325">Glycoprotein</keyword>
<keyword evidence="6" id="KW-1133">Transmembrane helix</keyword>
<organism evidence="9 10">
    <name type="scientific">Allacma fusca</name>
    <dbReference type="NCBI Taxonomy" id="39272"/>
    <lineage>
        <taxon>Eukaryota</taxon>
        <taxon>Metazoa</taxon>
        <taxon>Ecdysozoa</taxon>
        <taxon>Arthropoda</taxon>
        <taxon>Hexapoda</taxon>
        <taxon>Collembola</taxon>
        <taxon>Symphypleona</taxon>
        <taxon>Sminthuridae</taxon>
        <taxon>Allacma</taxon>
    </lineage>
</organism>
<dbReference type="InterPro" id="IPR051275">
    <property type="entry name" value="Cell_adhesion_signaling"/>
</dbReference>
<feature type="domain" description="Ig-like" evidence="8">
    <location>
        <begin position="459"/>
        <end position="539"/>
    </location>
</feature>
<feature type="signal peptide" evidence="7">
    <location>
        <begin position="1"/>
        <end position="29"/>
    </location>
</feature>
<protein>
    <recommendedName>
        <fullName evidence="8">Ig-like domain-containing protein</fullName>
    </recommendedName>
</protein>
<dbReference type="AlphaFoldDB" id="A0A8J2L7Y5"/>
<comment type="caution">
    <text evidence="9">The sequence shown here is derived from an EMBL/GenBank/DDBJ whole genome shotgun (WGS) entry which is preliminary data.</text>
</comment>
<keyword evidence="7" id="KW-0732">Signal</keyword>
<keyword evidence="10" id="KW-1185">Reference proteome</keyword>
<gene>
    <name evidence="9" type="ORF">AFUS01_LOCUS37717</name>
</gene>
<reference evidence="9" key="1">
    <citation type="submission" date="2021-06" db="EMBL/GenBank/DDBJ databases">
        <authorList>
            <person name="Hodson N. C."/>
            <person name="Mongue J. A."/>
            <person name="Jaron S. K."/>
        </authorList>
    </citation>
    <scope>NUCLEOTIDE SEQUENCE</scope>
</reference>
<keyword evidence="5" id="KW-0393">Immunoglobulin domain</keyword>
<keyword evidence="2 6" id="KW-0472">Membrane</keyword>
<evidence type="ECO:0000313" key="10">
    <source>
        <dbReference type="Proteomes" id="UP000708208"/>
    </source>
</evidence>
<dbReference type="PROSITE" id="PS50835">
    <property type="entry name" value="IG_LIKE"/>
    <property type="match status" value="1"/>
</dbReference>
<proteinExistence type="predicted"/>
<evidence type="ECO:0000256" key="5">
    <source>
        <dbReference type="ARBA" id="ARBA00023319"/>
    </source>
</evidence>
<sequence length="613" mass="69443">MIFYFRINKLVHLMLPLIFHTFLLNSSGAKKIGEKNSAIPRCSLELFNRFNNPDKALYRVTLTGSSGPKIKCVHHNYTNAPLSVRCEGGTIFVETGLASSSVRIGCFDRHPLQYEQDHALPFAGIDTDFRKYILKDGAVQHKVYITFPKIHLDDEGLEVYSGVYKFSREEPKWDAHFELNFTSVNHNRADTGEKKDMCIKVFDERADCEVGHSNSDVYFVNVGGENPTETRLLKPCLDPSMQNSCGNKFPGSNCVQRRYCKKLKHIHAHGLVRCTADNVTNDVEYFRDIFADIHTNMSEMWDHSLIIRIEEDNNASRLEIEYEENPASLENTDYNSACPQMTSILGVKPQENLTFYNEEFYNLECHFISYFLVPPVLWFAGWNDGSKTQLFVDYGGKISKETKYFVNDPTREVTVSIESSKLKQALRDMTYISCEMWYWNSSEVAKNVQQVHVKESQSPVFSPCQEFRNVESGDTLMLECKDPIAKPPPNYRWTFKGQDRGQGSVLSITNVGTSGSGEYSCIASNFKGHDSKVFKVTVNGATGSLNTVLGSLVVVLILLFLLLLAIYNELRKRRANLSTAEINDFINGHGAGVDQNDAYANARHPIQHKHTAN</sequence>
<dbReference type="Pfam" id="PF13927">
    <property type="entry name" value="Ig_3"/>
    <property type="match status" value="1"/>
</dbReference>
<dbReference type="Proteomes" id="UP000708208">
    <property type="component" value="Unassembled WGS sequence"/>
</dbReference>
<evidence type="ECO:0000256" key="6">
    <source>
        <dbReference type="SAM" id="Phobius"/>
    </source>
</evidence>
<feature type="transmembrane region" description="Helical" evidence="6">
    <location>
        <begin position="548"/>
        <end position="567"/>
    </location>
</feature>
<evidence type="ECO:0000259" key="8">
    <source>
        <dbReference type="PROSITE" id="PS50835"/>
    </source>
</evidence>
<evidence type="ECO:0000256" key="7">
    <source>
        <dbReference type="SAM" id="SignalP"/>
    </source>
</evidence>
<feature type="chain" id="PRO_5035260572" description="Ig-like domain-containing protein" evidence="7">
    <location>
        <begin position="30"/>
        <end position="613"/>
    </location>
</feature>
<evidence type="ECO:0000256" key="3">
    <source>
        <dbReference type="ARBA" id="ARBA00023157"/>
    </source>
</evidence>
<dbReference type="InterPro" id="IPR003599">
    <property type="entry name" value="Ig_sub"/>
</dbReference>
<keyword evidence="6" id="KW-0812">Transmembrane</keyword>
<evidence type="ECO:0000256" key="2">
    <source>
        <dbReference type="ARBA" id="ARBA00023136"/>
    </source>
</evidence>
<accession>A0A8J2L7Y5</accession>
<dbReference type="PANTHER" id="PTHR11640">
    <property type="entry name" value="NEPHRIN"/>
    <property type="match status" value="1"/>
</dbReference>
<evidence type="ECO:0000256" key="1">
    <source>
        <dbReference type="ARBA" id="ARBA00004479"/>
    </source>
</evidence>
<name>A0A8J2L7Y5_9HEXA</name>
<dbReference type="InterPro" id="IPR007110">
    <property type="entry name" value="Ig-like_dom"/>
</dbReference>
<dbReference type="GO" id="GO:0016020">
    <property type="term" value="C:membrane"/>
    <property type="evidence" value="ECO:0007669"/>
    <property type="project" value="UniProtKB-SubCell"/>
</dbReference>